<proteinExistence type="inferred from homology"/>
<dbReference type="EMBL" id="BAQP01000231">
    <property type="protein sequence ID" value="GBQ27956.1"/>
    <property type="molecule type" value="Genomic_DNA"/>
</dbReference>
<comment type="caution">
    <text evidence="5">The sequence shown here is derived from an EMBL/GenBank/DDBJ whole genome shotgun (WGS) entry which is preliminary data.</text>
</comment>
<evidence type="ECO:0000259" key="4">
    <source>
        <dbReference type="SMART" id="SM00822"/>
    </source>
</evidence>
<name>A0ABQ0PCR8_9PROT</name>
<organism evidence="5 6">
    <name type="scientific">Gluconacetobacter sacchari DSM 12717</name>
    <dbReference type="NCBI Taxonomy" id="1307940"/>
    <lineage>
        <taxon>Bacteria</taxon>
        <taxon>Pseudomonadati</taxon>
        <taxon>Pseudomonadota</taxon>
        <taxon>Alphaproteobacteria</taxon>
        <taxon>Acetobacterales</taxon>
        <taxon>Acetobacteraceae</taxon>
        <taxon>Gluconacetobacter</taxon>
    </lineage>
</organism>
<dbReference type="InterPro" id="IPR002347">
    <property type="entry name" value="SDR_fam"/>
</dbReference>
<dbReference type="InterPro" id="IPR050259">
    <property type="entry name" value="SDR"/>
</dbReference>
<dbReference type="InterPro" id="IPR020904">
    <property type="entry name" value="Sc_DH/Rdtase_CS"/>
</dbReference>
<dbReference type="PRINTS" id="PR00081">
    <property type="entry name" value="GDHRDH"/>
</dbReference>
<evidence type="ECO:0000256" key="3">
    <source>
        <dbReference type="RuleBase" id="RU366074"/>
    </source>
</evidence>
<dbReference type="PANTHER" id="PTHR42879:SF2">
    <property type="entry name" value="3-OXOACYL-[ACYL-CARRIER-PROTEIN] REDUCTASE FABG"/>
    <property type="match status" value="1"/>
</dbReference>
<feature type="domain" description="Ketoreductase" evidence="4">
    <location>
        <begin position="17"/>
        <end position="202"/>
    </location>
</feature>
<keyword evidence="3" id="KW-0276">Fatty acid metabolism</keyword>
<evidence type="ECO:0000256" key="1">
    <source>
        <dbReference type="ARBA" id="ARBA00006484"/>
    </source>
</evidence>
<comment type="pathway">
    <text evidence="3">Lipid metabolism; fatty acid biosynthesis.</text>
</comment>
<dbReference type="Gene3D" id="3.40.50.720">
    <property type="entry name" value="NAD(P)-binding Rossmann-like Domain"/>
    <property type="match status" value="1"/>
</dbReference>
<dbReference type="NCBIfam" id="NF005559">
    <property type="entry name" value="PRK07231.1"/>
    <property type="match status" value="1"/>
</dbReference>
<evidence type="ECO:0000256" key="2">
    <source>
        <dbReference type="ARBA" id="ARBA00023002"/>
    </source>
</evidence>
<dbReference type="Pfam" id="PF13561">
    <property type="entry name" value="adh_short_C2"/>
    <property type="match status" value="1"/>
</dbReference>
<keyword evidence="3" id="KW-0444">Lipid biosynthesis</keyword>
<keyword evidence="6" id="KW-1185">Reference proteome</keyword>
<keyword evidence="3" id="KW-0275">Fatty acid biosynthesis</keyword>
<dbReference type="NCBIfam" id="TIGR01830">
    <property type="entry name" value="3oxo_ACP_reduc"/>
    <property type="match status" value="1"/>
</dbReference>
<dbReference type="Proteomes" id="UP001060895">
    <property type="component" value="Unassembled WGS sequence"/>
</dbReference>
<comment type="function">
    <text evidence="3">Catalyzes the NADPH-dependent reduction of beta-ketoacyl-ACP substrates to beta-hydroxyacyl-ACP products, the first reductive step in the elongation cycle of fatty acid biosynthesis.</text>
</comment>
<comment type="similarity">
    <text evidence="1 3">Belongs to the short-chain dehydrogenases/reductases (SDR) family.</text>
</comment>
<dbReference type="EC" id="1.1.1.100" evidence="3"/>
<dbReference type="InterPro" id="IPR011284">
    <property type="entry name" value="3oxo_ACP_reduc"/>
</dbReference>
<accession>A0ABQ0PCR8</accession>
<evidence type="ECO:0000313" key="5">
    <source>
        <dbReference type="EMBL" id="GBQ27956.1"/>
    </source>
</evidence>
<evidence type="ECO:0000313" key="6">
    <source>
        <dbReference type="Proteomes" id="UP001060895"/>
    </source>
</evidence>
<comment type="catalytic activity">
    <reaction evidence="3">
        <text>a (3R)-hydroxyacyl-[ACP] + NADP(+) = a 3-oxoacyl-[ACP] + NADPH + H(+)</text>
        <dbReference type="Rhea" id="RHEA:17397"/>
        <dbReference type="Rhea" id="RHEA-COMP:9916"/>
        <dbReference type="Rhea" id="RHEA-COMP:9945"/>
        <dbReference type="ChEBI" id="CHEBI:15378"/>
        <dbReference type="ChEBI" id="CHEBI:57783"/>
        <dbReference type="ChEBI" id="CHEBI:58349"/>
        <dbReference type="ChEBI" id="CHEBI:78776"/>
        <dbReference type="ChEBI" id="CHEBI:78827"/>
        <dbReference type="EC" id="1.1.1.100"/>
    </reaction>
</comment>
<reference evidence="5" key="1">
    <citation type="submission" date="2013-04" db="EMBL/GenBank/DDBJ databases">
        <title>The genome sequencing project of 58 acetic acid bacteria.</title>
        <authorList>
            <person name="Okamoto-Kainuma A."/>
            <person name="Ishikawa M."/>
            <person name="Umino S."/>
            <person name="Koizumi Y."/>
            <person name="Shiwa Y."/>
            <person name="Yoshikawa H."/>
            <person name="Matsutani M."/>
            <person name="Matsushita K."/>
        </authorList>
    </citation>
    <scope>NUCLEOTIDE SEQUENCE</scope>
    <source>
        <strain evidence="5">DSM 12717</strain>
    </source>
</reference>
<dbReference type="InterPro" id="IPR036291">
    <property type="entry name" value="NAD(P)-bd_dom_sf"/>
</dbReference>
<comment type="subunit">
    <text evidence="3">Homotetramer.</text>
</comment>
<dbReference type="PANTHER" id="PTHR42879">
    <property type="entry name" value="3-OXOACYL-(ACYL-CARRIER-PROTEIN) REDUCTASE"/>
    <property type="match status" value="1"/>
</dbReference>
<gene>
    <name evidence="5" type="ORF">AA12717_2826</name>
</gene>
<dbReference type="InterPro" id="IPR057326">
    <property type="entry name" value="KR_dom"/>
</dbReference>
<dbReference type="CDD" id="cd05333">
    <property type="entry name" value="BKR_SDR_c"/>
    <property type="match status" value="1"/>
</dbReference>
<dbReference type="SMART" id="SM00822">
    <property type="entry name" value="PKS_KR"/>
    <property type="match status" value="1"/>
</dbReference>
<keyword evidence="3" id="KW-0521">NADP</keyword>
<protein>
    <recommendedName>
        <fullName evidence="3">3-oxoacyl-[acyl-carrier-protein] reductase</fullName>
        <ecNumber evidence="3">1.1.1.100</ecNumber>
    </recommendedName>
</protein>
<sequence length="259" mass="26336">MGDFSGKDGLMFRLDGKTALVTGASGGIGAAIARTLHAQGARVVLSGTREAVLAAVAADIAPDGARVHVCPADLSDPKAADALVAAAEVAAGAPLDILVNNAGLTRDGLAIRMKDEDWNRVLEVDLAAPFRLCRAVLKGMLRRRAGRIVSIASIVGVTGNAGQANYAAAKAGMIGMTKSLAQEVGSRGVTVNVVAPGFIQTAMTDVLPEAQREKLLAGIPLGRMGKPEDIAASVAYLASDEAGWITGATLNVNGGMAMP</sequence>
<keyword evidence="3" id="KW-0443">Lipid metabolism</keyword>
<dbReference type="SUPFAM" id="SSF51735">
    <property type="entry name" value="NAD(P)-binding Rossmann-fold domains"/>
    <property type="match status" value="1"/>
</dbReference>
<dbReference type="PRINTS" id="PR00080">
    <property type="entry name" value="SDRFAMILY"/>
</dbReference>
<keyword evidence="2 3" id="KW-0560">Oxidoreductase</keyword>
<dbReference type="PROSITE" id="PS00061">
    <property type="entry name" value="ADH_SHORT"/>
    <property type="match status" value="1"/>
</dbReference>
<dbReference type="NCBIfam" id="NF009466">
    <property type="entry name" value="PRK12826.1-2"/>
    <property type="match status" value="1"/>
</dbReference>